<gene>
    <name evidence="1" type="ORF">LMG26411_05749</name>
</gene>
<sequence length="69" mass="7737">MTSPCATTGDALPDVDVTRKFVSRVERHDDGLVSFEFAIGWPELSVDLLLPEPAFMAFCDRHQVTRLDN</sequence>
<dbReference type="EMBL" id="CAJPVI010000043">
    <property type="protein sequence ID" value="CAG2157905.1"/>
    <property type="molecule type" value="Genomic_DNA"/>
</dbReference>
<accession>A0ABM8TQ54</accession>
<comment type="caution">
    <text evidence="1">The sequence shown here is derived from an EMBL/GenBank/DDBJ whole genome shotgun (WGS) entry which is preliminary data.</text>
</comment>
<reference evidence="1 2" key="1">
    <citation type="submission" date="2021-03" db="EMBL/GenBank/DDBJ databases">
        <authorList>
            <person name="Peeters C."/>
        </authorList>
    </citation>
    <scope>NUCLEOTIDE SEQUENCE [LARGE SCALE GENOMIC DNA]</scope>
    <source>
        <strain evidence="1 2">LMG 26411</strain>
    </source>
</reference>
<dbReference type="RefSeq" id="WP_244874068.1">
    <property type="nucleotide sequence ID" value="NZ_CAJPVI010000043.1"/>
</dbReference>
<dbReference type="Pfam" id="PF06099">
    <property type="entry name" value="Phenol_hyd_sub"/>
    <property type="match status" value="1"/>
</dbReference>
<dbReference type="Proteomes" id="UP000672657">
    <property type="component" value="Unassembled WGS sequence"/>
</dbReference>
<proteinExistence type="predicted"/>
<organism evidence="1 2">
    <name type="scientific">Cupriavidus numazuensis</name>
    <dbReference type="NCBI Taxonomy" id="221992"/>
    <lineage>
        <taxon>Bacteria</taxon>
        <taxon>Pseudomonadati</taxon>
        <taxon>Pseudomonadota</taxon>
        <taxon>Betaproteobacteria</taxon>
        <taxon>Burkholderiales</taxon>
        <taxon>Burkholderiaceae</taxon>
        <taxon>Cupriavidus</taxon>
    </lineage>
</organism>
<dbReference type="InterPro" id="IPR010353">
    <property type="entry name" value="DmpK"/>
</dbReference>
<name>A0ABM8TQ54_9BURK</name>
<evidence type="ECO:0000313" key="2">
    <source>
        <dbReference type="Proteomes" id="UP000672657"/>
    </source>
</evidence>
<protein>
    <recommendedName>
        <fullName evidence="3">Phenol hydroxylase component</fullName>
    </recommendedName>
</protein>
<keyword evidence="2" id="KW-1185">Reference proteome</keyword>
<evidence type="ECO:0000313" key="1">
    <source>
        <dbReference type="EMBL" id="CAG2157905.1"/>
    </source>
</evidence>
<evidence type="ECO:0008006" key="3">
    <source>
        <dbReference type="Google" id="ProtNLM"/>
    </source>
</evidence>